<dbReference type="EMBL" id="MRCE01000005">
    <property type="protein sequence ID" value="OKH39328.1"/>
    <property type="molecule type" value="Genomic_DNA"/>
</dbReference>
<dbReference type="OrthoDB" id="529608at2"/>
<protein>
    <submittedName>
        <fullName evidence="1">Uncharacterized protein</fullName>
    </submittedName>
</protein>
<evidence type="ECO:0000313" key="1">
    <source>
        <dbReference type="EMBL" id="OKH39328.1"/>
    </source>
</evidence>
<accession>A0A1U7IPP5</accession>
<dbReference type="STRING" id="454136.NIES2119_06195"/>
<reference evidence="1 2" key="1">
    <citation type="submission" date="2016-11" db="EMBL/GenBank/DDBJ databases">
        <title>Draft Genome Sequences of Nine Cyanobacterial Strains from Diverse Habitats.</title>
        <authorList>
            <person name="Zhu T."/>
            <person name="Hou S."/>
            <person name="Lu X."/>
            <person name="Hess W.R."/>
        </authorList>
    </citation>
    <scope>NUCLEOTIDE SEQUENCE [LARGE SCALE GENOMIC DNA]</scope>
    <source>
        <strain evidence="1 2">IAM M-71</strain>
    </source>
</reference>
<dbReference type="AlphaFoldDB" id="A0A1U7IPP5"/>
<dbReference type="RefSeq" id="WP_073592582.1">
    <property type="nucleotide sequence ID" value="NZ_MRCE01000005.1"/>
</dbReference>
<name>A0A1U7IPP5_9CYAN</name>
<dbReference type="Proteomes" id="UP000185860">
    <property type="component" value="Unassembled WGS sequence"/>
</dbReference>
<evidence type="ECO:0000313" key="2">
    <source>
        <dbReference type="Proteomes" id="UP000185860"/>
    </source>
</evidence>
<sequence length="221" mass="24684">MPLKATDPNAKTLILLALWDIGAAQQEVNKGLLTKRIVPKGGKIGDFQEILEQLQAEDLMQVSAKKIFLPAKGMEYLNARLNDPNFLFKNQIGAQTGNSLLKWMREMGTLNSGASSAVASTQSAAGAIPSYDEFKQVVLEVYDKLNRDYNLDNLVPIYRIRREIGDRVSRSQFNDWMLEMQANDILQLQGGSVEDSAPDKIEDSIRNSLGNLRCYAKRMTS</sequence>
<comment type="caution">
    <text evidence="1">The sequence shown here is derived from an EMBL/GenBank/DDBJ whole genome shotgun (WGS) entry which is preliminary data.</text>
</comment>
<proteinExistence type="predicted"/>
<organism evidence="1 2">
    <name type="scientific">[Phormidium ambiguum] IAM M-71</name>
    <dbReference type="NCBI Taxonomy" id="454136"/>
    <lineage>
        <taxon>Bacteria</taxon>
        <taxon>Bacillati</taxon>
        <taxon>Cyanobacteriota</taxon>
        <taxon>Cyanophyceae</taxon>
        <taxon>Oscillatoriophycideae</taxon>
        <taxon>Aerosakkonematales</taxon>
        <taxon>Aerosakkonemataceae</taxon>
        <taxon>Floridanema</taxon>
    </lineage>
</organism>
<gene>
    <name evidence="1" type="ORF">NIES2119_06195</name>
</gene>